<gene>
    <name evidence="7" type="ORF">CMQ_1381</name>
</gene>
<keyword evidence="3" id="KW-0560">Oxidoreductase</keyword>
<dbReference type="NCBIfam" id="TIGR01722">
    <property type="entry name" value="MMSDH"/>
    <property type="match status" value="1"/>
</dbReference>
<evidence type="ECO:0000256" key="5">
    <source>
        <dbReference type="SAM" id="MobiDB-lite"/>
    </source>
</evidence>
<feature type="domain" description="Aldehyde dehydrogenase" evidence="6">
    <location>
        <begin position="82"/>
        <end position="505"/>
    </location>
</feature>
<dbReference type="OrthoDB" id="310895at2759"/>
<dbReference type="AlphaFoldDB" id="F0XC24"/>
<protein>
    <recommendedName>
        <fullName evidence="2">methylmalonate-semialdehyde dehydrogenase (CoA acylating)</fullName>
        <ecNumber evidence="2">1.2.1.27</ecNumber>
    </recommendedName>
</protein>
<dbReference type="InterPro" id="IPR015590">
    <property type="entry name" value="Aldehyde_DH_dom"/>
</dbReference>
<dbReference type="InterPro" id="IPR010061">
    <property type="entry name" value="MeMal-semiAld_DH"/>
</dbReference>
<dbReference type="SUPFAM" id="SSF53720">
    <property type="entry name" value="ALDH-like"/>
    <property type="match status" value="1"/>
</dbReference>
<evidence type="ECO:0000256" key="4">
    <source>
        <dbReference type="ARBA" id="ARBA00023027"/>
    </source>
</evidence>
<reference evidence="7 8" key="1">
    <citation type="journal article" date="2011" name="Proc. Natl. Acad. Sci. U.S.A.">
        <title>Genome and transcriptome analyses of the mountain pine beetle-fungal symbiont Grosmannia clavigera, a lodgepole pine pathogen.</title>
        <authorList>
            <person name="DiGuistini S."/>
            <person name="Wang Y."/>
            <person name="Liao N.Y."/>
            <person name="Taylor G."/>
            <person name="Tanguay P."/>
            <person name="Feau N."/>
            <person name="Henrissat B."/>
            <person name="Chan S.K."/>
            <person name="Hesse-Orce U."/>
            <person name="Alamouti S.M."/>
            <person name="Tsui C.K.M."/>
            <person name="Docking R.T."/>
            <person name="Levasseur A."/>
            <person name="Haridas S."/>
            <person name="Robertson G."/>
            <person name="Birol I."/>
            <person name="Holt R.A."/>
            <person name="Marra M.A."/>
            <person name="Hamelin R.C."/>
            <person name="Hirst M."/>
            <person name="Jones S.J.M."/>
            <person name="Bohlmann J."/>
            <person name="Breuil C."/>
        </authorList>
    </citation>
    <scope>NUCLEOTIDE SEQUENCE [LARGE SCALE GENOMIC DNA]</scope>
    <source>
        <strain evidence="8">kw1407 / UAMH 11150</strain>
    </source>
</reference>
<evidence type="ECO:0000256" key="3">
    <source>
        <dbReference type="ARBA" id="ARBA00023002"/>
    </source>
</evidence>
<feature type="region of interest" description="Disordered" evidence="5">
    <location>
        <begin position="1"/>
        <end position="57"/>
    </location>
</feature>
<dbReference type="GeneID" id="25974253"/>
<dbReference type="InterPro" id="IPR016160">
    <property type="entry name" value="Ald_DH_CS_CYS"/>
</dbReference>
<comment type="similarity">
    <text evidence="1">Belongs to the aldehyde dehydrogenase family.</text>
</comment>
<evidence type="ECO:0000259" key="6">
    <source>
        <dbReference type="Pfam" id="PF00171"/>
    </source>
</evidence>
<dbReference type="GO" id="GO:0005739">
    <property type="term" value="C:mitochondrion"/>
    <property type="evidence" value="ECO:0007669"/>
    <property type="project" value="TreeGrafter"/>
</dbReference>
<dbReference type="PROSITE" id="PS00070">
    <property type="entry name" value="ALDEHYDE_DEHYDR_CYS"/>
    <property type="match status" value="1"/>
</dbReference>
<dbReference type="eggNOG" id="KOG2449">
    <property type="taxonomic scope" value="Eukaryota"/>
</dbReference>
<dbReference type="InterPro" id="IPR016162">
    <property type="entry name" value="Ald_DH_N"/>
</dbReference>
<dbReference type="PANTHER" id="PTHR43866">
    <property type="entry name" value="MALONATE-SEMIALDEHYDE DEHYDROGENASE"/>
    <property type="match status" value="1"/>
</dbReference>
<dbReference type="InterPro" id="IPR016163">
    <property type="entry name" value="Ald_DH_C"/>
</dbReference>
<dbReference type="Proteomes" id="UP000007796">
    <property type="component" value="Unassembled WGS sequence"/>
</dbReference>
<dbReference type="EC" id="1.2.1.27" evidence="2"/>
<evidence type="ECO:0000256" key="2">
    <source>
        <dbReference type="ARBA" id="ARBA00013048"/>
    </source>
</evidence>
<dbReference type="GO" id="GO:0006210">
    <property type="term" value="P:thymine catabolic process"/>
    <property type="evidence" value="ECO:0007669"/>
    <property type="project" value="TreeGrafter"/>
</dbReference>
<dbReference type="STRING" id="655863.F0XC24"/>
<name>F0XC24_GROCL</name>
<dbReference type="Gene3D" id="3.40.605.10">
    <property type="entry name" value="Aldehyde Dehydrogenase, Chain A, domain 1"/>
    <property type="match status" value="1"/>
</dbReference>
<dbReference type="PANTHER" id="PTHR43866:SF3">
    <property type="entry name" value="METHYLMALONATE-SEMIALDEHYDE DEHYDROGENASE [ACYLATING], MITOCHONDRIAL"/>
    <property type="match status" value="1"/>
</dbReference>
<dbReference type="EMBL" id="GL629765">
    <property type="protein sequence ID" value="EFX04453.1"/>
    <property type="molecule type" value="Genomic_DNA"/>
</dbReference>
<dbReference type="Pfam" id="PF00171">
    <property type="entry name" value="Aldedh"/>
    <property type="match status" value="1"/>
</dbReference>
<keyword evidence="8" id="KW-1185">Reference proteome</keyword>
<dbReference type="GO" id="GO:0004491">
    <property type="term" value="F:methylmalonate-semialdehyde dehydrogenase (acylating, NAD) activity"/>
    <property type="evidence" value="ECO:0007669"/>
    <property type="project" value="UniProtKB-EC"/>
</dbReference>
<evidence type="ECO:0000313" key="7">
    <source>
        <dbReference type="EMBL" id="EFX04453.1"/>
    </source>
</evidence>
<keyword evidence="4" id="KW-0520">NAD</keyword>
<evidence type="ECO:0000313" key="8">
    <source>
        <dbReference type="Proteomes" id="UP000007796"/>
    </source>
</evidence>
<dbReference type="InterPro" id="IPR016161">
    <property type="entry name" value="Ald_DH/histidinol_DH"/>
</dbReference>
<accession>F0XC24</accession>
<sequence length="512" mass="54222">MDGSPGSIATTLSGQGEPAEAPGGCGVVPGLTRLRASGPSRYRSDGSVRLGSNASESGAQAEASQKLAYGVTYNFVANSFVLSKSRKWSKVHDPASQNFITRVPDSTSAELLDAVQAAAAAQPIWAQLTPARRRKCMMNLIPILRQHSSRIRHFLCLEVGKTLADAEAEFERGMDAVETAVSLSNEPSGSHQTNQWAEIHTMSEPLGVCLTISPFNFPFMIPLWSIPYALLAGNTVILKPSEQTPSVTQVLAECFVQASFPAGVLGILHGGASVVSGLLSQPVVRAVSFVGSDVAGEQIYEHARATRKRIQVECNGKNHGVVLEDATRMRTLYAIAGSAFGAAGQRCMAVSVAVFVGATRAWIDELVAIAKTLVVGIGIDPLVEVGPLISATAKTRVEAMITAAESEGARVALDGRAYTVPDYPQGNFVGPTILTGVQPYMTCYQEEIFGPVLCCVEVDTLDQAMELVNNNRYGNGCTLFTNSPSTAQLFQRTVNVGQIGINVPIVAPSGPI</sequence>
<dbReference type="GO" id="GO:0006574">
    <property type="term" value="P:L-valine catabolic process"/>
    <property type="evidence" value="ECO:0007669"/>
    <property type="project" value="TreeGrafter"/>
</dbReference>
<dbReference type="InParanoid" id="F0XC24"/>
<evidence type="ECO:0000256" key="1">
    <source>
        <dbReference type="ARBA" id="ARBA00009986"/>
    </source>
</evidence>
<dbReference type="Gene3D" id="3.40.309.10">
    <property type="entry name" value="Aldehyde Dehydrogenase, Chain A, domain 2"/>
    <property type="match status" value="1"/>
</dbReference>
<dbReference type="FunFam" id="3.40.309.10:FF:000002">
    <property type="entry name" value="Methylmalonate-semialdehyde dehydrogenase (Acylating)"/>
    <property type="match status" value="1"/>
</dbReference>
<dbReference type="HOGENOM" id="CLU_005391_1_10_1"/>
<organism evidence="8">
    <name type="scientific">Grosmannia clavigera (strain kw1407 / UAMH 11150)</name>
    <name type="common">Blue stain fungus</name>
    <name type="synonym">Graphiocladiella clavigera</name>
    <dbReference type="NCBI Taxonomy" id="655863"/>
    <lineage>
        <taxon>Eukaryota</taxon>
        <taxon>Fungi</taxon>
        <taxon>Dikarya</taxon>
        <taxon>Ascomycota</taxon>
        <taxon>Pezizomycotina</taxon>
        <taxon>Sordariomycetes</taxon>
        <taxon>Sordariomycetidae</taxon>
        <taxon>Ophiostomatales</taxon>
        <taxon>Ophiostomataceae</taxon>
        <taxon>Leptographium</taxon>
    </lineage>
</organism>
<proteinExistence type="inferred from homology"/>
<dbReference type="RefSeq" id="XP_014173935.1">
    <property type="nucleotide sequence ID" value="XM_014318460.1"/>
</dbReference>